<dbReference type="Proteomes" id="UP000652761">
    <property type="component" value="Unassembled WGS sequence"/>
</dbReference>
<evidence type="ECO:0000256" key="3">
    <source>
        <dbReference type="ARBA" id="ARBA00022729"/>
    </source>
</evidence>
<evidence type="ECO:0000256" key="6">
    <source>
        <dbReference type="ARBA" id="ARBA00023180"/>
    </source>
</evidence>
<comment type="caution">
    <text evidence="8">The sequence shown here is derived from an EMBL/GenBank/DDBJ whole genome shotgun (WGS) entry which is preliminary data.</text>
</comment>
<reference evidence="8" key="1">
    <citation type="submission" date="2017-07" db="EMBL/GenBank/DDBJ databases">
        <title>Taro Niue Genome Assembly and Annotation.</title>
        <authorList>
            <person name="Atibalentja N."/>
            <person name="Keating K."/>
            <person name="Fields C.J."/>
        </authorList>
    </citation>
    <scope>NUCLEOTIDE SEQUENCE</scope>
    <source>
        <strain evidence="8">Niue_2</strain>
        <tissue evidence="8">Leaf</tissue>
    </source>
</reference>
<proteinExistence type="predicted"/>
<evidence type="ECO:0000313" key="8">
    <source>
        <dbReference type="EMBL" id="MQL78115.1"/>
    </source>
</evidence>
<feature type="chain" id="PRO_5032861328" evidence="7">
    <location>
        <begin position="35"/>
        <end position="98"/>
    </location>
</feature>
<keyword evidence="5" id="KW-0186">Copper</keyword>
<keyword evidence="2" id="KW-0479">Metal-binding</keyword>
<keyword evidence="9" id="KW-1185">Reference proteome</keyword>
<dbReference type="EMBL" id="NMUH01000383">
    <property type="protein sequence ID" value="MQL78115.1"/>
    <property type="molecule type" value="Genomic_DNA"/>
</dbReference>
<evidence type="ECO:0000256" key="5">
    <source>
        <dbReference type="ARBA" id="ARBA00023008"/>
    </source>
</evidence>
<evidence type="ECO:0000256" key="1">
    <source>
        <dbReference type="ARBA" id="ARBA00001935"/>
    </source>
</evidence>
<dbReference type="GO" id="GO:0016491">
    <property type="term" value="F:oxidoreductase activity"/>
    <property type="evidence" value="ECO:0007669"/>
    <property type="project" value="UniProtKB-KW"/>
</dbReference>
<keyword evidence="3 7" id="KW-0732">Signal</keyword>
<dbReference type="GO" id="GO:0046872">
    <property type="term" value="F:metal ion binding"/>
    <property type="evidence" value="ECO:0007669"/>
    <property type="project" value="UniProtKB-KW"/>
</dbReference>
<accession>A0A843U3W0</accession>
<dbReference type="AlphaFoldDB" id="A0A843U3W0"/>
<comment type="cofactor">
    <cofactor evidence="1">
        <name>Cu cation</name>
        <dbReference type="ChEBI" id="CHEBI:23378"/>
    </cofactor>
</comment>
<feature type="signal peptide" evidence="7">
    <location>
        <begin position="1"/>
        <end position="34"/>
    </location>
</feature>
<keyword evidence="6" id="KW-0325">Glycoprotein</keyword>
<sequence>MLLLVRQRWPPARAAMGLPLRIILLCLAVEIAWADGGLFDTSALEMFVDDLPEMPKIRGYDLRRNGTPVSKSLTIGMFEKTWILDHEDNVMMRPLKIT</sequence>
<gene>
    <name evidence="8" type="ORF">Taro_010539</name>
</gene>
<evidence type="ECO:0000256" key="7">
    <source>
        <dbReference type="SAM" id="SignalP"/>
    </source>
</evidence>
<evidence type="ECO:0000313" key="9">
    <source>
        <dbReference type="Proteomes" id="UP000652761"/>
    </source>
</evidence>
<dbReference type="PANTHER" id="PTHR48461:SF1">
    <property type="entry name" value="MULTICOPPER OXIDASE LPR1-LIKE"/>
    <property type="match status" value="1"/>
</dbReference>
<keyword evidence="4" id="KW-0560">Oxidoreductase</keyword>
<protein>
    <submittedName>
        <fullName evidence="8">Uncharacterized protein</fullName>
    </submittedName>
</protein>
<dbReference type="OrthoDB" id="1734769at2759"/>
<evidence type="ECO:0000256" key="4">
    <source>
        <dbReference type="ARBA" id="ARBA00023002"/>
    </source>
</evidence>
<dbReference type="InterPro" id="IPR052152">
    <property type="entry name" value="LPR1/LPR2"/>
</dbReference>
<organism evidence="8 9">
    <name type="scientific">Colocasia esculenta</name>
    <name type="common">Wild taro</name>
    <name type="synonym">Arum esculentum</name>
    <dbReference type="NCBI Taxonomy" id="4460"/>
    <lineage>
        <taxon>Eukaryota</taxon>
        <taxon>Viridiplantae</taxon>
        <taxon>Streptophyta</taxon>
        <taxon>Embryophyta</taxon>
        <taxon>Tracheophyta</taxon>
        <taxon>Spermatophyta</taxon>
        <taxon>Magnoliopsida</taxon>
        <taxon>Liliopsida</taxon>
        <taxon>Araceae</taxon>
        <taxon>Aroideae</taxon>
        <taxon>Colocasieae</taxon>
        <taxon>Colocasia</taxon>
    </lineage>
</organism>
<dbReference type="GO" id="GO:0016036">
    <property type="term" value="P:cellular response to phosphate starvation"/>
    <property type="evidence" value="ECO:0007669"/>
    <property type="project" value="InterPro"/>
</dbReference>
<evidence type="ECO:0000256" key="2">
    <source>
        <dbReference type="ARBA" id="ARBA00022723"/>
    </source>
</evidence>
<dbReference type="PANTHER" id="PTHR48461">
    <property type="entry name" value="MULTICOPPER OXIDASE LPR1-LIKE"/>
    <property type="match status" value="1"/>
</dbReference>
<name>A0A843U3W0_COLES</name>